<dbReference type="RefSeq" id="WP_143526502.1">
    <property type="nucleotide sequence ID" value="NZ_AP019791.1"/>
</dbReference>
<evidence type="ECO:0000313" key="8">
    <source>
        <dbReference type="Proteomes" id="UP000318065"/>
    </source>
</evidence>
<comment type="subcellular location">
    <subcellularLocation>
        <location evidence="1">Membrane</location>
        <topology evidence="1">Multi-pass membrane protein</topology>
    </subcellularLocation>
</comment>
<proteinExistence type="inferred from homology"/>
<dbReference type="Proteomes" id="UP000318065">
    <property type="component" value="Chromosome"/>
</dbReference>
<feature type="transmembrane region" description="Helical" evidence="6">
    <location>
        <begin position="203"/>
        <end position="222"/>
    </location>
</feature>
<comment type="similarity">
    <text evidence="2">Belongs to the TerC family.</text>
</comment>
<feature type="transmembrane region" description="Helical" evidence="6">
    <location>
        <begin position="43"/>
        <end position="68"/>
    </location>
</feature>
<feature type="transmembrane region" description="Helical" evidence="6">
    <location>
        <begin position="129"/>
        <end position="156"/>
    </location>
</feature>
<keyword evidence="5 6" id="KW-0472">Membrane</keyword>
<evidence type="ECO:0008006" key="9">
    <source>
        <dbReference type="Google" id="ProtNLM"/>
    </source>
</evidence>
<name>A0A510HEJ5_9ACTN</name>
<evidence type="ECO:0000256" key="3">
    <source>
        <dbReference type="ARBA" id="ARBA00022692"/>
    </source>
</evidence>
<organism evidence="7 8">
    <name type="scientific">Rubrobacter xylanophilus</name>
    <dbReference type="NCBI Taxonomy" id="49319"/>
    <lineage>
        <taxon>Bacteria</taxon>
        <taxon>Bacillati</taxon>
        <taxon>Actinomycetota</taxon>
        <taxon>Rubrobacteria</taxon>
        <taxon>Rubrobacterales</taxon>
        <taxon>Rubrobacteraceae</taxon>
        <taxon>Rubrobacter</taxon>
    </lineage>
</organism>
<feature type="transmembrane region" description="Helical" evidence="6">
    <location>
        <begin position="12"/>
        <end position="31"/>
    </location>
</feature>
<feature type="transmembrane region" description="Helical" evidence="6">
    <location>
        <begin position="168"/>
        <end position="188"/>
    </location>
</feature>
<keyword evidence="4 6" id="KW-1133">Transmembrane helix</keyword>
<evidence type="ECO:0000313" key="7">
    <source>
        <dbReference type="EMBL" id="BBL78349.1"/>
    </source>
</evidence>
<evidence type="ECO:0000256" key="5">
    <source>
        <dbReference type="ARBA" id="ARBA00023136"/>
    </source>
</evidence>
<dbReference type="PANTHER" id="PTHR30238">
    <property type="entry name" value="MEMBRANE BOUND PREDICTED REDOX MODULATOR"/>
    <property type="match status" value="1"/>
</dbReference>
<dbReference type="AlphaFoldDB" id="A0A510HEJ5"/>
<reference evidence="7" key="1">
    <citation type="journal article" date="2019" name="Microbiol. Resour. Announc.">
        <title>Complete Genome Sequence of Rubrobacter xylanophilus Strain AA3-22, Isolated from Arima Onsen in Japan.</title>
        <authorList>
            <person name="Tomariguchi N."/>
            <person name="Miyazaki K."/>
        </authorList>
    </citation>
    <scope>NUCLEOTIDE SEQUENCE [LARGE SCALE GENOMIC DNA]</scope>
    <source>
        <strain evidence="7">AA3-22</strain>
    </source>
</reference>
<dbReference type="NCBIfam" id="TIGR03717">
    <property type="entry name" value="R_switched_YjbE"/>
    <property type="match status" value="1"/>
</dbReference>
<dbReference type="GO" id="GO:0016020">
    <property type="term" value="C:membrane"/>
    <property type="evidence" value="ECO:0007669"/>
    <property type="project" value="UniProtKB-SubCell"/>
</dbReference>
<evidence type="ECO:0000256" key="4">
    <source>
        <dbReference type="ARBA" id="ARBA00022989"/>
    </source>
</evidence>
<protein>
    <recommendedName>
        <fullName evidence="9">Integral membrane protein TerC</fullName>
    </recommendedName>
</protein>
<dbReference type="PANTHER" id="PTHR30238:SF4">
    <property type="entry name" value="SLL1022 PROTEIN"/>
    <property type="match status" value="1"/>
</dbReference>
<keyword evidence="3 6" id="KW-0812">Transmembrane</keyword>
<dbReference type="Pfam" id="PF03741">
    <property type="entry name" value="TerC"/>
    <property type="match status" value="1"/>
</dbReference>
<dbReference type="InterPro" id="IPR005496">
    <property type="entry name" value="Integral_membrane_TerC"/>
</dbReference>
<evidence type="ECO:0000256" key="6">
    <source>
        <dbReference type="SAM" id="Phobius"/>
    </source>
</evidence>
<evidence type="ECO:0000256" key="2">
    <source>
        <dbReference type="ARBA" id="ARBA00007511"/>
    </source>
</evidence>
<dbReference type="EMBL" id="AP019791">
    <property type="protein sequence ID" value="BBL78349.1"/>
    <property type="molecule type" value="Genomic_DNA"/>
</dbReference>
<evidence type="ECO:0000256" key="1">
    <source>
        <dbReference type="ARBA" id="ARBA00004141"/>
    </source>
</evidence>
<gene>
    <name evidence="7" type="ORF">RxyAA322_02030</name>
</gene>
<keyword evidence="8" id="KW-1185">Reference proteome</keyword>
<sequence>MLHWDIISKLGGLLFVNLILSGDNAVVIAMASRRLKGSLRRKAIVWGAAGAVGLRMVFAAVVTLLLSIPLLRAAGGALLCWISWGLVREDDGGEDGGPGEEVGEGSGKGVWDAVKIIVLADAVMSLDNVIALVGIAGGNLWLLAVGLLLSIPLVIWGSTLLSALLERLPVLVYAGAALLIYVAVEMFFEDEALKGLLAPLADVEWAVGLAAAAVFTAVAWGWSRLRRA</sequence>
<dbReference type="InterPro" id="IPR022301">
    <property type="entry name" value="Integral_membrane_YjbE"/>
</dbReference>
<accession>A0A510HEJ5</accession>
<dbReference type="OrthoDB" id="5295733at2"/>